<organism evidence="1">
    <name type="scientific">Mesocestoides corti</name>
    <name type="common">Flatworm</name>
    <dbReference type="NCBI Taxonomy" id="53468"/>
    <lineage>
        <taxon>Eukaryota</taxon>
        <taxon>Metazoa</taxon>
        <taxon>Spiralia</taxon>
        <taxon>Lophotrochozoa</taxon>
        <taxon>Platyhelminthes</taxon>
        <taxon>Cestoda</taxon>
        <taxon>Eucestoda</taxon>
        <taxon>Cyclophyllidea</taxon>
        <taxon>Mesocestoididae</taxon>
        <taxon>Mesocestoides</taxon>
    </lineage>
</organism>
<name>A0A5K3FW74_MESCO</name>
<protein>
    <submittedName>
        <fullName evidence="1">Ovule protein</fullName>
    </submittedName>
</protein>
<dbReference type="AlphaFoldDB" id="A0A5K3FW74"/>
<dbReference type="WBParaSite" id="MCU_012189-RA">
    <property type="protein sequence ID" value="MCU_012189-RA"/>
    <property type="gene ID" value="MCU_012189"/>
</dbReference>
<reference evidence="1" key="1">
    <citation type="submission" date="2019-11" db="UniProtKB">
        <authorList>
            <consortium name="WormBaseParasite"/>
        </authorList>
    </citation>
    <scope>IDENTIFICATION</scope>
</reference>
<evidence type="ECO:0000313" key="1">
    <source>
        <dbReference type="WBParaSite" id="MCU_012189-RA"/>
    </source>
</evidence>
<proteinExistence type="predicted"/>
<sequence length="80" mass="8982">MTNSGVSFFVKHGVDFPSSCMKKTGTTEQDFLTNHKPEPVVRRHSSKSTTLVEPITIYCFSYASVSGWLHTFPASRRKAE</sequence>
<accession>A0A5K3FW74</accession>